<dbReference type="Pfam" id="PF00126">
    <property type="entry name" value="HTH_1"/>
    <property type="match status" value="1"/>
</dbReference>
<dbReference type="SUPFAM" id="SSF46785">
    <property type="entry name" value="Winged helix' DNA-binding domain"/>
    <property type="match status" value="1"/>
</dbReference>
<name>A0A0P8A7D3_9EURY</name>
<comment type="subcellular location">
    <subcellularLocation>
        <location evidence="1">Cell membrane</location>
        <topology evidence="1">Peripheral membrane protein</topology>
    </subcellularLocation>
</comment>
<dbReference type="InterPro" id="IPR036390">
    <property type="entry name" value="WH_DNA-bd_sf"/>
</dbReference>
<comment type="caution">
    <text evidence="4">The sequence shown here is derived from an EMBL/GenBank/DDBJ whole genome shotgun (WGS) entry which is preliminary data.</text>
</comment>
<evidence type="ECO:0000313" key="5">
    <source>
        <dbReference type="Proteomes" id="UP000050360"/>
    </source>
</evidence>
<dbReference type="Pfam" id="PF03459">
    <property type="entry name" value="TOBE"/>
    <property type="match status" value="1"/>
</dbReference>
<evidence type="ECO:0000256" key="2">
    <source>
        <dbReference type="ARBA" id="ARBA00022505"/>
    </source>
</evidence>
<gene>
    <name evidence="4" type="ORF">MPEBLZ_02922</name>
</gene>
<proteinExistence type="predicted"/>
<organism evidence="4 5">
    <name type="scientific">Candidatus Methanoperedens nitratireducens</name>
    <dbReference type="NCBI Taxonomy" id="1392998"/>
    <lineage>
        <taxon>Archaea</taxon>
        <taxon>Methanobacteriati</taxon>
        <taxon>Methanobacteriota</taxon>
        <taxon>Stenosarchaea group</taxon>
        <taxon>Methanomicrobia</taxon>
        <taxon>Methanosarcinales</taxon>
        <taxon>ANME-2 cluster</taxon>
        <taxon>Candidatus Methanoperedentaceae</taxon>
        <taxon>Candidatus Methanoperedens</taxon>
    </lineage>
</organism>
<keyword evidence="2" id="KW-0500">Molybdenum</keyword>
<accession>A0A0P8A7D3</accession>
<dbReference type="PROSITE" id="PS51866">
    <property type="entry name" value="MOP"/>
    <property type="match status" value="1"/>
</dbReference>
<dbReference type="Gene3D" id="2.40.50.100">
    <property type="match status" value="1"/>
</dbReference>
<dbReference type="InterPro" id="IPR004606">
    <property type="entry name" value="Mop_domain"/>
</dbReference>
<dbReference type="GO" id="GO:0003700">
    <property type="term" value="F:DNA-binding transcription factor activity"/>
    <property type="evidence" value="ECO:0007669"/>
    <property type="project" value="InterPro"/>
</dbReference>
<reference evidence="4 5" key="1">
    <citation type="submission" date="2015-09" db="EMBL/GenBank/DDBJ databases">
        <title>A metagenomics-based metabolic model of nitrate-dependent anaerobic oxidation of methane by Methanoperedens-like archaea.</title>
        <authorList>
            <person name="Arshad A."/>
            <person name="Speth D.R."/>
            <person name="De Graaf R.M."/>
            <person name="Op Den Camp H.J."/>
            <person name="Jetten M.S."/>
            <person name="Welte C.U."/>
        </authorList>
    </citation>
    <scope>NUCLEOTIDE SEQUENCE [LARGE SCALE GENOMIC DNA]</scope>
</reference>
<dbReference type="GO" id="GO:0015689">
    <property type="term" value="P:molybdate ion transport"/>
    <property type="evidence" value="ECO:0007669"/>
    <property type="project" value="InterPro"/>
</dbReference>
<dbReference type="InterPro" id="IPR036388">
    <property type="entry name" value="WH-like_DNA-bd_sf"/>
</dbReference>
<dbReference type="PANTHER" id="PTHR30432">
    <property type="entry name" value="TRANSCRIPTIONAL REGULATOR MODE"/>
    <property type="match status" value="1"/>
</dbReference>
<dbReference type="Gene3D" id="1.10.10.10">
    <property type="entry name" value="Winged helix-like DNA-binding domain superfamily/Winged helix DNA-binding domain"/>
    <property type="match status" value="1"/>
</dbReference>
<protein>
    <submittedName>
        <fullName evidence="4">Molybdenum transport protein ModA</fullName>
    </submittedName>
</protein>
<dbReference type="GO" id="GO:0005886">
    <property type="term" value="C:plasma membrane"/>
    <property type="evidence" value="ECO:0007669"/>
    <property type="project" value="UniProtKB-SubCell"/>
</dbReference>
<dbReference type="EMBL" id="LKCM01000225">
    <property type="protein sequence ID" value="KPQ42525.1"/>
    <property type="molecule type" value="Genomic_DNA"/>
</dbReference>
<dbReference type="PANTHER" id="PTHR30432:SF1">
    <property type="entry name" value="DNA-BINDING TRANSCRIPTIONAL DUAL REGULATOR MODE"/>
    <property type="match status" value="1"/>
</dbReference>
<dbReference type="InterPro" id="IPR051815">
    <property type="entry name" value="Molybdate_resp_trans_reg"/>
</dbReference>
<dbReference type="InterPro" id="IPR000847">
    <property type="entry name" value="LysR_HTH_N"/>
</dbReference>
<dbReference type="InterPro" id="IPR005116">
    <property type="entry name" value="Transp-assoc_OB_typ1"/>
</dbReference>
<dbReference type="SUPFAM" id="SSF50331">
    <property type="entry name" value="MOP-like"/>
    <property type="match status" value="1"/>
</dbReference>
<evidence type="ECO:0000259" key="3">
    <source>
        <dbReference type="PROSITE" id="PS51866"/>
    </source>
</evidence>
<evidence type="ECO:0000256" key="1">
    <source>
        <dbReference type="ARBA" id="ARBA00004202"/>
    </source>
</evidence>
<sequence length="182" mass="20395">MKRTQARAKLWLINNNEEPIIGEGKATLLEAINSEGSLNRACKKVKMSYKHAWLLLKEIEESIGEPLIITQRGGLDQGTSLTEKALNLLEEFNTYQNLLNQTVYDKTFWEAIGLKISARNQMKGRIIEIEKEGLISKIKISIEPAIITAIITKEAADAMDIKKNDEVVAVVKATEVMIGKEK</sequence>
<dbReference type="Proteomes" id="UP000050360">
    <property type="component" value="Unassembled WGS sequence"/>
</dbReference>
<feature type="domain" description="Mop" evidence="3">
    <location>
        <begin position="115"/>
        <end position="180"/>
    </location>
</feature>
<dbReference type="InterPro" id="IPR008995">
    <property type="entry name" value="Mo/tungstate-bd_C_term_dom"/>
</dbReference>
<dbReference type="NCBIfam" id="TIGR00638">
    <property type="entry name" value="Mop"/>
    <property type="match status" value="1"/>
</dbReference>
<dbReference type="AlphaFoldDB" id="A0A0P8A7D3"/>
<evidence type="ECO:0000313" key="4">
    <source>
        <dbReference type="EMBL" id="KPQ42525.1"/>
    </source>
</evidence>